<accession>A0A0V0HAY8</accession>
<dbReference type="PANTHER" id="PTHR19241">
    <property type="entry name" value="ATP-BINDING CASSETTE TRANSPORTER"/>
    <property type="match status" value="1"/>
</dbReference>
<dbReference type="GO" id="GO:0140359">
    <property type="term" value="F:ABC-type transporter activity"/>
    <property type="evidence" value="ECO:0007669"/>
    <property type="project" value="InterPro"/>
</dbReference>
<evidence type="ECO:0000256" key="1">
    <source>
        <dbReference type="ARBA" id="ARBA00004141"/>
    </source>
</evidence>
<feature type="transmembrane region" description="Helical" evidence="6">
    <location>
        <begin position="67"/>
        <end position="92"/>
    </location>
</feature>
<feature type="domain" description="ABC-2 type transporter transmembrane" evidence="7">
    <location>
        <begin position="1"/>
        <end position="182"/>
    </location>
</feature>
<evidence type="ECO:0000256" key="3">
    <source>
        <dbReference type="ARBA" id="ARBA00022692"/>
    </source>
</evidence>
<dbReference type="EMBL" id="GEDG01022384">
    <property type="protein sequence ID" value="JAP17551.1"/>
    <property type="molecule type" value="Transcribed_RNA"/>
</dbReference>
<feature type="transmembrane region" description="Helical" evidence="6">
    <location>
        <begin position="132"/>
        <end position="152"/>
    </location>
</feature>
<evidence type="ECO:0000256" key="6">
    <source>
        <dbReference type="SAM" id="Phobius"/>
    </source>
</evidence>
<evidence type="ECO:0000259" key="7">
    <source>
        <dbReference type="Pfam" id="PF01061"/>
    </source>
</evidence>
<evidence type="ECO:0000256" key="2">
    <source>
        <dbReference type="ARBA" id="ARBA00022448"/>
    </source>
</evidence>
<name>A0A0V0HAY8_SOLCH</name>
<dbReference type="InterPro" id="IPR013525">
    <property type="entry name" value="ABC2_TM"/>
</dbReference>
<keyword evidence="2" id="KW-0813">Transport</keyword>
<feature type="transmembrane region" description="Helical" evidence="6">
    <location>
        <begin position="164"/>
        <end position="183"/>
    </location>
</feature>
<evidence type="ECO:0000256" key="4">
    <source>
        <dbReference type="ARBA" id="ARBA00022989"/>
    </source>
</evidence>
<protein>
    <submittedName>
        <fullName evidence="8">Putative ovule protein</fullName>
    </submittedName>
</protein>
<feature type="transmembrane region" description="Helical" evidence="6">
    <location>
        <begin position="20"/>
        <end position="47"/>
    </location>
</feature>
<dbReference type="AlphaFoldDB" id="A0A0V0HAY8"/>
<dbReference type="GO" id="GO:0005886">
    <property type="term" value="C:plasma membrane"/>
    <property type="evidence" value="ECO:0007669"/>
    <property type="project" value="UniProtKB-ARBA"/>
</dbReference>
<feature type="transmembrane region" description="Helical" evidence="6">
    <location>
        <begin position="214"/>
        <end position="237"/>
    </location>
</feature>
<reference evidence="8" key="1">
    <citation type="submission" date="2015-12" db="EMBL/GenBank/DDBJ databases">
        <title>Gene expression during late stages of embryo sac development: a critical building block for successful pollen-pistil interactions.</title>
        <authorList>
            <person name="Liu Y."/>
            <person name="Joly V."/>
            <person name="Sabar M."/>
            <person name="Matton D.P."/>
        </authorList>
    </citation>
    <scope>NUCLEOTIDE SEQUENCE</scope>
</reference>
<proteinExistence type="predicted"/>
<evidence type="ECO:0000256" key="5">
    <source>
        <dbReference type="ARBA" id="ARBA00023136"/>
    </source>
</evidence>
<evidence type="ECO:0000313" key="8">
    <source>
        <dbReference type="EMBL" id="JAP17551.1"/>
    </source>
</evidence>
<comment type="subcellular location">
    <subcellularLocation>
        <location evidence="1">Membrane</location>
        <topology evidence="1">Multi-pass membrane protein</topology>
    </subcellularLocation>
</comment>
<keyword evidence="3 6" id="KW-0812">Transmembrane</keyword>
<dbReference type="Pfam" id="PF01061">
    <property type="entry name" value="ABC2_membrane"/>
    <property type="match status" value="1"/>
</dbReference>
<feature type="transmembrane region" description="Helical" evidence="6">
    <location>
        <begin position="104"/>
        <end position="126"/>
    </location>
</feature>
<sequence length="245" mass="28735">MFGSICWKFGSKRSNQQDILNAMGSMYAAVLFIGITNASSVQPVVFIERFVSYRERAAGMYSSLPFAFAQVTIEFPYVFIQTLIYSTIFYFMASFEWSVWKFVWYIYFMYFTLLYFTLFGMMTTSVSPNHNIAAILAAPFYMMWNLFSGFMISRMRIPIYWRWYYWANPVAWSLYGLLTSQYGEVNEHLMLADGVHTVSIKRFIKEQFGYRQEFLGTAGVAVIGFCIIFAVTFAFAIKFFNFQRR</sequence>
<keyword evidence="4 6" id="KW-1133">Transmembrane helix</keyword>
<keyword evidence="5 6" id="KW-0472">Membrane</keyword>
<organism evidence="8">
    <name type="scientific">Solanum chacoense</name>
    <name type="common">Chaco potato</name>
    <dbReference type="NCBI Taxonomy" id="4108"/>
    <lineage>
        <taxon>Eukaryota</taxon>
        <taxon>Viridiplantae</taxon>
        <taxon>Streptophyta</taxon>
        <taxon>Embryophyta</taxon>
        <taxon>Tracheophyta</taxon>
        <taxon>Spermatophyta</taxon>
        <taxon>Magnoliopsida</taxon>
        <taxon>eudicotyledons</taxon>
        <taxon>Gunneridae</taxon>
        <taxon>Pentapetalae</taxon>
        <taxon>asterids</taxon>
        <taxon>lamiids</taxon>
        <taxon>Solanales</taxon>
        <taxon>Solanaceae</taxon>
        <taxon>Solanoideae</taxon>
        <taxon>Solaneae</taxon>
        <taxon>Solanum</taxon>
    </lineage>
</organism>